<dbReference type="Gene3D" id="3.40.1010.10">
    <property type="entry name" value="Cobalt-precorrin-4 Transmethylase, Domain 1"/>
    <property type="match status" value="2"/>
</dbReference>
<evidence type="ECO:0000256" key="4">
    <source>
        <dbReference type="ARBA" id="ARBA00022679"/>
    </source>
</evidence>
<sequence length="476" mass="51462">MNDSALSRSIDRHCANRLSIVGIGPGDASLRTLAAVDAIKGADYVVGYRPYLKLIEDLLPGKEVYSSGMGKETDRVRAALDLLSRGPVALVSSGDANVYGMAGLGLEMAEHPAEVEVIPGVTSFTAAACRAGLLFRECVAVISLSDLLTPWQDIEGRLRQAADFGMPVALYNPRSRKRDWQLLRALNIYEKRDVLVAKEVGREGERLFWTTAAALMDSVSLREEIDMTTLLILPGRGTYRGDVAREAEVNLVGTGPGGQANLTAEARTILSSSEKILGAERYLNLIGDYPGEKVAHAGPCPERSYARFQEAEQLARSGKRASILTGGDPSIFSAGWRIMDLARNRLPVHISPGVSAFSSVAARAGAPLSGDFALLSQLDNPEAPSLLAAAGFGVVIYNVKGHEVQALLQELEPERAVALARDVARKGEEMIIMKAEELMETKPSGFRFTLLVSCPKAEIREGRIIARRGYDTKYSY</sequence>
<dbReference type="PANTHER" id="PTHR47036">
    <property type="entry name" value="COBALT-FACTOR III C(17)-METHYLTRANSFERASE-RELATED"/>
    <property type="match status" value="1"/>
</dbReference>
<keyword evidence="4 7" id="KW-0808">Transferase</keyword>
<keyword evidence="5" id="KW-0949">S-adenosyl-L-methionine</keyword>
<feature type="domain" description="Tetrapyrrole methylase" evidence="6">
    <location>
        <begin position="249"/>
        <end position="438"/>
    </location>
</feature>
<keyword evidence="2" id="KW-0169">Cobalamin biosynthesis</keyword>
<dbReference type="InterPro" id="IPR014777">
    <property type="entry name" value="4pyrrole_Mease_sub1"/>
</dbReference>
<dbReference type="InterPro" id="IPR051810">
    <property type="entry name" value="Precorrin_MeTrfase"/>
</dbReference>
<dbReference type="InterPro" id="IPR014776">
    <property type="entry name" value="4pyrrole_Mease_sub2"/>
</dbReference>
<dbReference type="Gene3D" id="3.30.950.10">
    <property type="entry name" value="Methyltransferase, Cobalt-precorrin-4 Transmethylase, Domain 2"/>
    <property type="match status" value="2"/>
</dbReference>
<feature type="domain" description="Tetrapyrrole methylase" evidence="6">
    <location>
        <begin position="18"/>
        <end position="214"/>
    </location>
</feature>
<evidence type="ECO:0000256" key="3">
    <source>
        <dbReference type="ARBA" id="ARBA00022603"/>
    </source>
</evidence>
<dbReference type="EMBL" id="LNQE01001375">
    <property type="protein sequence ID" value="KUG18510.1"/>
    <property type="molecule type" value="Genomic_DNA"/>
</dbReference>
<dbReference type="GO" id="GO:0008168">
    <property type="term" value="F:methyltransferase activity"/>
    <property type="evidence" value="ECO:0007669"/>
    <property type="project" value="UniProtKB-KW"/>
</dbReference>
<dbReference type="AlphaFoldDB" id="A0A0W8FCQ0"/>
<comment type="caution">
    <text evidence="7">The sequence shown here is derived from an EMBL/GenBank/DDBJ whole genome shotgun (WGS) entry which is preliminary data.</text>
</comment>
<dbReference type="GO" id="GO:0009236">
    <property type="term" value="P:cobalamin biosynthetic process"/>
    <property type="evidence" value="ECO:0007669"/>
    <property type="project" value="UniProtKB-UniPathway"/>
</dbReference>
<evidence type="ECO:0000256" key="1">
    <source>
        <dbReference type="ARBA" id="ARBA00004953"/>
    </source>
</evidence>
<gene>
    <name evidence="7" type="ORF">ASZ90_011746</name>
</gene>
<evidence type="ECO:0000313" key="7">
    <source>
        <dbReference type="EMBL" id="KUG18510.1"/>
    </source>
</evidence>
<protein>
    <submittedName>
        <fullName evidence="7">Cobalt-precorrin-3b c17-methyltransferase</fullName>
    </submittedName>
</protein>
<dbReference type="GO" id="GO:0032259">
    <property type="term" value="P:methylation"/>
    <property type="evidence" value="ECO:0007669"/>
    <property type="project" value="UniProtKB-KW"/>
</dbReference>
<dbReference type="InterPro" id="IPR000878">
    <property type="entry name" value="4pyrrol_Mease"/>
</dbReference>
<reference evidence="7" key="1">
    <citation type="journal article" date="2015" name="Proc. Natl. Acad. Sci. U.S.A.">
        <title>Networks of energetic and metabolic interactions define dynamics in microbial communities.</title>
        <authorList>
            <person name="Embree M."/>
            <person name="Liu J.K."/>
            <person name="Al-Bassam M.M."/>
            <person name="Zengler K."/>
        </authorList>
    </citation>
    <scope>NUCLEOTIDE SEQUENCE</scope>
</reference>
<dbReference type="CDD" id="cd11646">
    <property type="entry name" value="Precorrin_3B_C17_MT"/>
    <property type="match status" value="1"/>
</dbReference>
<dbReference type="SUPFAM" id="SSF53790">
    <property type="entry name" value="Tetrapyrrole methylase"/>
    <property type="match status" value="2"/>
</dbReference>
<dbReference type="PANTHER" id="PTHR47036:SF1">
    <property type="entry name" value="COBALT-FACTOR III C(17)-METHYLTRANSFERASE-RELATED"/>
    <property type="match status" value="1"/>
</dbReference>
<evidence type="ECO:0000259" key="6">
    <source>
        <dbReference type="Pfam" id="PF00590"/>
    </source>
</evidence>
<organism evidence="7">
    <name type="scientific">hydrocarbon metagenome</name>
    <dbReference type="NCBI Taxonomy" id="938273"/>
    <lineage>
        <taxon>unclassified sequences</taxon>
        <taxon>metagenomes</taxon>
        <taxon>ecological metagenomes</taxon>
    </lineage>
</organism>
<dbReference type="InterPro" id="IPR035996">
    <property type="entry name" value="4pyrrol_Methylase_sf"/>
</dbReference>
<comment type="pathway">
    <text evidence="1">Cofactor biosynthesis; adenosylcobalamin biosynthesis.</text>
</comment>
<evidence type="ECO:0000256" key="2">
    <source>
        <dbReference type="ARBA" id="ARBA00022573"/>
    </source>
</evidence>
<dbReference type="Pfam" id="PF00590">
    <property type="entry name" value="TP_methylase"/>
    <property type="match status" value="2"/>
</dbReference>
<dbReference type="UniPathway" id="UPA00148"/>
<proteinExistence type="predicted"/>
<dbReference type="InterPro" id="IPR006363">
    <property type="entry name" value="Cbl_synth_CobJ/CibH_dom"/>
</dbReference>
<name>A0A0W8FCQ0_9ZZZZ</name>
<evidence type="ECO:0000256" key="5">
    <source>
        <dbReference type="ARBA" id="ARBA00022691"/>
    </source>
</evidence>
<keyword evidence="3 7" id="KW-0489">Methyltransferase</keyword>
<accession>A0A0W8FCQ0</accession>